<sequence>MTFDMNRAWRGAMDMFSANREVLLIVAGIFFFLPQLLASIVLPDMSGAMANPEDSQAMIAMLTQIYTNYWWLFLIVVLAQGIGFLGMIALLRDSSKPTVGEALMAGLKALLPYILASIIMSVIFMMVFVLIVGVLSITGIPALAALGMAIALAAFFYLGVRFSLLTAVMAIENILNPVGALRRSWTLTKGHSVRLLLFYALILVAYLVISLVIGLVMGGLVLALGGSTIGLFLNAVVSGLIGAAATSLFATLLASIHHQLSGPSTQAIGSTFD</sequence>
<organism evidence="2 3">
    <name type="scientific">Altericroceibacterium endophyticum</name>
    <dbReference type="NCBI Taxonomy" id="1808508"/>
    <lineage>
        <taxon>Bacteria</taxon>
        <taxon>Pseudomonadati</taxon>
        <taxon>Pseudomonadota</taxon>
        <taxon>Alphaproteobacteria</taxon>
        <taxon>Sphingomonadales</taxon>
        <taxon>Erythrobacteraceae</taxon>
        <taxon>Altericroceibacterium</taxon>
    </lineage>
</organism>
<keyword evidence="1" id="KW-1133">Transmembrane helix</keyword>
<feature type="transmembrane region" description="Helical" evidence="1">
    <location>
        <begin position="143"/>
        <end position="175"/>
    </location>
</feature>
<dbReference type="RefSeq" id="WP_160737060.1">
    <property type="nucleotide sequence ID" value="NZ_WTYT01000005.1"/>
</dbReference>
<evidence type="ECO:0000256" key="1">
    <source>
        <dbReference type="SAM" id="Phobius"/>
    </source>
</evidence>
<proteinExistence type="predicted"/>
<feature type="transmembrane region" description="Helical" evidence="1">
    <location>
        <begin position="231"/>
        <end position="254"/>
    </location>
</feature>
<reference evidence="2 3" key="1">
    <citation type="submission" date="2019-12" db="EMBL/GenBank/DDBJ databases">
        <title>Genomic-based taxomic classification of the family Erythrobacteraceae.</title>
        <authorList>
            <person name="Xu L."/>
        </authorList>
    </citation>
    <scope>NUCLEOTIDE SEQUENCE [LARGE SCALE GENOMIC DNA]</scope>
    <source>
        <strain evidence="2 3">LMG 29518</strain>
    </source>
</reference>
<evidence type="ECO:0008006" key="4">
    <source>
        <dbReference type="Google" id="ProtNLM"/>
    </source>
</evidence>
<feature type="transmembrane region" description="Helical" evidence="1">
    <location>
        <begin position="111"/>
        <end position="137"/>
    </location>
</feature>
<keyword evidence="1" id="KW-0472">Membrane</keyword>
<dbReference type="OrthoDB" id="7391073at2"/>
<feature type="transmembrane region" description="Helical" evidence="1">
    <location>
        <begin position="69"/>
        <end position="91"/>
    </location>
</feature>
<dbReference type="EMBL" id="WTYT01000005">
    <property type="protein sequence ID" value="MXO66630.1"/>
    <property type="molecule type" value="Genomic_DNA"/>
</dbReference>
<keyword evidence="3" id="KW-1185">Reference proteome</keyword>
<gene>
    <name evidence="2" type="ORF">GRI91_12760</name>
</gene>
<name>A0A6I4T9T6_9SPHN</name>
<accession>A0A6I4T9T6</accession>
<evidence type="ECO:0000313" key="3">
    <source>
        <dbReference type="Proteomes" id="UP000438476"/>
    </source>
</evidence>
<feature type="transmembrane region" description="Helical" evidence="1">
    <location>
        <begin position="196"/>
        <end position="225"/>
    </location>
</feature>
<evidence type="ECO:0000313" key="2">
    <source>
        <dbReference type="EMBL" id="MXO66630.1"/>
    </source>
</evidence>
<keyword evidence="1" id="KW-0812">Transmembrane</keyword>
<dbReference type="AlphaFoldDB" id="A0A6I4T9T6"/>
<protein>
    <recommendedName>
        <fullName evidence="4">Glycerophosphoryl diester phosphodiesterase membrane domain-containing protein</fullName>
    </recommendedName>
</protein>
<dbReference type="Proteomes" id="UP000438476">
    <property type="component" value="Unassembled WGS sequence"/>
</dbReference>
<comment type="caution">
    <text evidence="2">The sequence shown here is derived from an EMBL/GenBank/DDBJ whole genome shotgun (WGS) entry which is preliminary data.</text>
</comment>